<evidence type="ECO:0000256" key="4">
    <source>
        <dbReference type="SAM" id="Phobius"/>
    </source>
</evidence>
<evidence type="ECO:0000256" key="5">
    <source>
        <dbReference type="SAM" id="SignalP"/>
    </source>
</evidence>
<feature type="signal peptide" evidence="5">
    <location>
        <begin position="1"/>
        <end position="21"/>
    </location>
</feature>
<dbReference type="EMBL" id="JAWNGG020000036">
    <property type="protein sequence ID" value="KAK9306826.1"/>
    <property type="molecule type" value="Genomic_DNA"/>
</dbReference>
<name>A0AAW1AAR4_9HYME</name>
<keyword evidence="2 5" id="KW-0732">Signal</keyword>
<dbReference type="InterPro" id="IPR032675">
    <property type="entry name" value="LRR_dom_sf"/>
</dbReference>
<evidence type="ECO:0000256" key="3">
    <source>
        <dbReference type="ARBA" id="ARBA00022737"/>
    </source>
</evidence>
<dbReference type="InterPro" id="IPR001611">
    <property type="entry name" value="Leu-rich_rpt"/>
</dbReference>
<dbReference type="InterPro" id="IPR003591">
    <property type="entry name" value="Leu-rich_rpt_typical-subtyp"/>
</dbReference>
<comment type="caution">
    <text evidence="6">The sequence shown here is derived from an EMBL/GenBank/DDBJ whole genome shotgun (WGS) entry which is preliminary data.</text>
</comment>
<dbReference type="Pfam" id="PF13855">
    <property type="entry name" value="LRR_8"/>
    <property type="match status" value="2"/>
</dbReference>
<evidence type="ECO:0000256" key="1">
    <source>
        <dbReference type="ARBA" id="ARBA00022614"/>
    </source>
</evidence>
<organism evidence="6 7">
    <name type="scientific">Tetragonisca angustula</name>
    <dbReference type="NCBI Taxonomy" id="166442"/>
    <lineage>
        <taxon>Eukaryota</taxon>
        <taxon>Metazoa</taxon>
        <taxon>Ecdysozoa</taxon>
        <taxon>Arthropoda</taxon>
        <taxon>Hexapoda</taxon>
        <taxon>Insecta</taxon>
        <taxon>Pterygota</taxon>
        <taxon>Neoptera</taxon>
        <taxon>Endopterygota</taxon>
        <taxon>Hymenoptera</taxon>
        <taxon>Apocrita</taxon>
        <taxon>Aculeata</taxon>
        <taxon>Apoidea</taxon>
        <taxon>Anthophila</taxon>
        <taxon>Apidae</taxon>
        <taxon>Tetragonisca</taxon>
    </lineage>
</organism>
<feature type="chain" id="PRO_5043317893" evidence="5">
    <location>
        <begin position="22"/>
        <end position="550"/>
    </location>
</feature>
<dbReference type="PANTHER" id="PTHR24366">
    <property type="entry name" value="IG(IMMUNOGLOBULIN) AND LRR(LEUCINE RICH REPEAT) DOMAINS"/>
    <property type="match status" value="1"/>
</dbReference>
<dbReference type="SUPFAM" id="SSF52058">
    <property type="entry name" value="L domain-like"/>
    <property type="match status" value="2"/>
</dbReference>
<accession>A0AAW1AAR4</accession>
<keyword evidence="7" id="KW-1185">Reference proteome</keyword>
<reference evidence="6 7" key="1">
    <citation type="submission" date="2024-05" db="EMBL/GenBank/DDBJ databases">
        <title>The nuclear and mitochondrial genome assemblies of Tetragonisca angustula (Apidae: Meliponini), a tiny yet remarkable pollinator in the Neotropics.</title>
        <authorList>
            <person name="Ferrari R."/>
            <person name="Ricardo P.C."/>
            <person name="Dias F.C."/>
            <person name="Araujo N.S."/>
            <person name="Soares D.O."/>
            <person name="Zhou Q.-S."/>
            <person name="Zhu C.-D."/>
            <person name="Coutinho L."/>
            <person name="Airas M.C."/>
            <person name="Batista T.M."/>
        </authorList>
    </citation>
    <scope>NUCLEOTIDE SEQUENCE [LARGE SCALE GENOMIC DNA]</scope>
    <source>
        <strain evidence="6">ASF017062</strain>
        <tissue evidence="6">Abdomen</tissue>
    </source>
</reference>
<proteinExistence type="predicted"/>
<evidence type="ECO:0000313" key="7">
    <source>
        <dbReference type="Proteomes" id="UP001432146"/>
    </source>
</evidence>
<feature type="transmembrane region" description="Helical" evidence="4">
    <location>
        <begin position="513"/>
        <end position="535"/>
    </location>
</feature>
<keyword evidence="1" id="KW-0433">Leucine-rich repeat</keyword>
<dbReference type="SMART" id="SM00365">
    <property type="entry name" value="LRR_SD22"/>
    <property type="match status" value="3"/>
</dbReference>
<keyword evidence="4" id="KW-0812">Transmembrane</keyword>
<dbReference type="Proteomes" id="UP001432146">
    <property type="component" value="Unassembled WGS sequence"/>
</dbReference>
<gene>
    <name evidence="6" type="ORF">QLX08_002704</name>
</gene>
<dbReference type="AlphaFoldDB" id="A0AAW1AAR4"/>
<dbReference type="Pfam" id="PF00560">
    <property type="entry name" value="LRR_1"/>
    <property type="match status" value="1"/>
</dbReference>
<dbReference type="SMART" id="SM00369">
    <property type="entry name" value="LRR_TYP"/>
    <property type="match status" value="11"/>
</dbReference>
<dbReference type="SMART" id="SM00364">
    <property type="entry name" value="LRR_BAC"/>
    <property type="match status" value="4"/>
</dbReference>
<keyword evidence="4" id="KW-0472">Membrane</keyword>
<keyword evidence="4" id="KW-1133">Transmembrane helix</keyword>
<protein>
    <submittedName>
        <fullName evidence="6">Uncharacterized protein</fullName>
    </submittedName>
</protein>
<dbReference type="Gene3D" id="3.80.10.10">
    <property type="entry name" value="Ribonuclease Inhibitor"/>
    <property type="match status" value="3"/>
</dbReference>
<keyword evidence="3" id="KW-0677">Repeat</keyword>
<dbReference type="PANTHER" id="PTHR24366:SF161">
    <property type="entry name" value="TIR DOMAIN-CONTAINING PROTEIN"/>
    <property type="match status" value="1"/>
</dbReference>
<evidence type="ECO:0000313" key="6">
    <source>
        <dbReference type="EMBL" id="KAK9306826.1"/>
    </source>
</evidence>
<evidence type="ECO:0000256" key="2">
    <source>
        <dbReference type="ARBA" id="ARBA00022729"/>
    </source>
</evidence>
<sequence>MIIYLNVIGLYLLWIVQISTCDICSTCSCTISINEEQEINCHGKHLANNDMLNFDLLTLNKHQVLNKLVLSKNNIVNLPRNLLKKLQFLRNLDLSENIIEKIYTTMFMDLNSLENLNLSKNSLKTFDDSLLEVLPALLSLNLSYNSIDSIEHLMNNTITKINTLNLSHNNISSLPKEFSASLLNLQYLDLSFNKIHSLENCNLIHLHSLKAIYINNNFIITLDMQALPNTLTELHSGYNQISEMLYNLVHIEILNLQHNNISALHTNLITNNLQSLNISGNLLSNFPNVISENLKVLDISNNKLTYIPEVISIKNFPLLFQLDVSDNPIENLTINSDLKLNLFIANKINMLKNIEKNTLANLRSPSNDCINLTISNNKMLTFIHEDALRHMNLCSLDLSNNQLSHVAQKLIMHSSNFTIYSVNLQGNPLKCNCALQWMLNDLVPQLYTTQPRLLDDLRCAWPPQISNIRMVHWYRWKDQVFCASTSILKENLTMNVASAVTTTEVIHFDSSTGLLIVVVIATTVLTLLIVGGIVWTQRVAIKRRRINRKF</sequence>
<dbReference type="PROSITE" id="PS51450">
    <property type="entry name" value="LRR"/>
    <property type="match status" value="6"/>
</dbReference>